<keyword evidence="1" id="KW-0677">Repeat</keyword>
<dbReference type="InterPro" id="IPR055497">
    <property type="entry name" value="DUF7069"/>
</dbReference>
<evidence type="ECO:0000313" key="8">
    <source>
        <dbReference type="EMBL" id="KAH7113154.1"/>
    </source>
</evidence>
<dbReference type="InterPro" id="IPR056884">
    <property type="entry name" value="NPHP3-like_N"/>
</dbReference>
<dbReference type="InterPro" id="IPR053137">
    <property type="entry name" value="NLR-like"/>
</dbReference>
<dbReference type="PANTHER" id="PTHR46082:SF11">
    <property type="entry name" value="AAA+ ATPASE DOMAIN-CONTAINING PROTEIN-RELATED"/>
    <property type="match status" value="1"/>
</dbReference>
<feature type="repeat" description="ANK" evidence="2">
    <location>
        <begin position="937"/>
        <end position="970"/>
    </location>
</feature>
<dbReference type="GO" id="GO:0009116">
    <property type="term" value="P:nucleoside metabolic process"/>
    <property type="evidence" value="ECO:0007669"/>
    <property type="project" value="InterPro"/>
</dbReference>
<evidence type="ECO:0000259" key="7">
    <source>
        <dbReference type="Pfam" id="PF24883"/>
    </source>
</evidence>
<dbReference type="InterPro" id="IPR002110">
    <property type="entry name" value="Ankyrin_rpt"/>
</dbReference>
<dbReference type="SUPFAM" id="SSF48403">
    <property type="entry name" value="Ankyrin repeat"/>
    <property type="match status" value="1"/>
</dbReference>
<keyword evidence="3" id="KW-0175">Coiled coil</keyword>
<evidence type="ECO:0000256" key="3">
    <source>
        <dbReference type="SAM" id="Coils"/>
    </source>
</evidence>
<dbReference type="Pfam" id="PF12796">
    <property type="entry name" value="Ank_2"/>
    <property type="match status" value="1"/>
</dbReference>
<dbReference type="PROSITE" id="PS50297">
    <property type="entry name" value="ANK_REP_REGION"/>
    <property type="match status" value="4"/>
</dbReference>
<dbReference type="PROSITE" id="PS50088">
    <property type="entry name" value="ANK_REPEAT"/>
    <property type="match status" value="4"/>
</dbReference>
<evidence type="ECO:0000259" key="5">
    <source>
        <dbReference type="Pfam" id="PF22939"/>
    </source>
</evidence>
<comment type="caution">
    <text evidence="8">The sequence shown here is derived from an EMBL/GenBank/DDBJ whole genome shotgun (WGS) entry which is preliminary data.</text>
</comment>
<dbReference type="Pfam" id="PF24883">
    <property type="entry name" value="NPHP3_N"/>
    <property type="match status" value="1"/>
</dbReference>
<feature type="region of interest" description="Disordered" evidence="4">
    <location>
        <begin position="1"/>
        <end position="34"/>
    </location>
</feature>
<dbReference type="Pfam" id="PF23239">
    <property type="entry name" value="DUF7069"/>
    <property type="match status" value="1"/>
</dbReference>
<feature type="repeat" description="ANK" evidence="2">
    <location>
        <begin position="971"/>
        <end position="1003"/>
    </location>
</feature>
<gene>
    <name evidence="8" type="ORF">B0J13DRAFT_515595</name>
</gene>
<feature type="domain" description="Nephrocystin 3-like N-terminal" evidence="7">
    <location>
        <begin position="427"/>
        <end position="589"/>
    </location>
</feature>
<feature type="repeat" description="ANK" evidence="2">
    <location>
        <begin position="1004"/>
        <end position="1036"/>
    </location>
</feature>
<dbReference type="Gene3D" id="3.40.50.300">
    <property type="entry name" value="P-loop containing nucleotide triphosphate hydrolases"/>
    <property type="match status" value="1"/>
</dbReference>
<dbReference type="EMBL" id="JAGMUU010000047">
    <property type="protein sequence ID" value="KAH7113154.1"/>
    <property type="molecule type" value="Genomic_DNA"/>
</dbReference>
<name>A0A9P9D5V4_9HYPO</name>
<dbReference type="SMART" id="SM00248">
    <property type="entry name" value="ANK"/>
    <property type="match status" value="4"/>
</dbReference>
<feature type="domain" description="GPI inositol-deacylase winged helix" evidence="5">
    <location>
        <begin position="710"/>
        <end position="788"/>
    </location>
</feature>
<feature type="repeat" description="ANK" evidence="2">
    <location>
        <begin position="903"/>
        <end position="935"/>
    </location>
</feature>
<keyword evidence="2" id="KW-0040">ANK repeat</keyword>
<dbReference type="GO" id="GO:0003824">
    <property type="term" value="F:catalytic activity"/>
    <property type="evidence" value="ECO:0007669"/>
    <property type="project" value="InterPro"/>
</dbReference>
<evidence type="ECO:0000259" key="6">
    <source>
        <dbReference type="Pfam" id="PF23239"/>
    </source>
</evidence>
<dbReference type="PANTHER" id="PTHR46082">
    <property type="entry name" value="ATP/GTP-BINDING PROTEIN-RELATED"/>
    <property type="match status" value="1"/>
</dbReference>
<evidence type="ECO:0000313" key="9">
    <source>
        <dbReference type="Proteomes" id="UP000717696"/>
    </source>
</evidence>
<reference evidence="8" key="1">
    <citation type="journal article" date="2021" name="Nat. Commun.">
        <title>Genetic determinants of endophytism in the Arabidopsis root mycobiome.</title>
        <authorList>
            <person name="Mesny F."/>
            <person name="Miyauchi S."/>
            <person name="Thiergart T."/>
            <person name="Pickel B."/>
            <person name="Atanasova L."/>
            <person name="Karlsson M."/>
            <person name="Huettel B."/>
            <person name="Barry K.W."/>
            <person name="Haridas S."/>
            <person name="Chen C."/>
            <person name="Bauer D."/>
            <person name="Andreopoulos W."/>
            <person name="Pangilinan J."/>
            <person name="LaButti K."/>
            <person name="Riley R."/>
            <person name="Lipzen A."/>
            <person name="Clum A."/>
            <person name="Drula E."/>
            <person name="Henrissat B."/>
            <person name="Kohler A."/>
            <person name="Grigoriev I.V."/>
            <person name="Martin F.M."/>
            <person name="Hacquard S."/>
        </authorList>
    </citation>
    <scope>NUCLEOTIDE SEQUENCE</scope>
    <source>
        <strain evidence="8">MPI-CAGE-AT-0021</strain>
    </source>
</reference>
<dbReference type="Pfam" id="PF00023">
    <property type="entry name" value="Ank"/>
    <property type="match status" value="1"/>
</dbReference>
<evidence type="ECO:0000256" key="4">
    <source>
        <dbReference type="SAM" id="MobiDB-lite"/>
    </source>
</evidence>
<dbReference type="OrthoDB" id="20872at2759"/>
<dbReference type="InterPro" id="IPR036770">
    <property type="entry name" value="Ankyrin_rpt-contain_sf"/>
</dbReference>
<dbReference type="PRINTS" id="PR01415">
    <property type="entry name" value="ANKYRIN"/>
</dbReference>
<feature type="coiled-coil region" evidence="3">
    <location>
        <begin position="363"/>
        <end position="394"/>
    </location>
</feature>
<dbReference type="Gene3D" id="3.40.50.1580">
    <property type="entry name" value="Nucleoside phosphorylase domain"/>
    <property type="match status" value="1"/>
</dbReference>
<dbReference type="InterPro" id="IPR027417">
    <property type="entry name" value="P-loop_NTPase"/>
</dbReference>
<protein>
    <recommendedName>
        <fullName evidence="10">Nucleoside phosphorylase domain-containing protein</fullName>
    </recommendedName>
</protein>
<proteinExistence type="predicted"/>
<dbReference type="SUPFAM" id="SSF52540">
    <property type="entry name" value="P-loop containing nucleoside triphosphate hydrolases"/>
    <property type="match status" value="1"/>
</dbReference>
<organism evidence="8 9">
    <name type="scientific">Dactylonectria estremocensis</name>
    <dbReference type="NCBI Taxonomy" id="1079267"/>
    <lineage>
        <taxon>Eukaryota</taxon>
        <taxon>Fungi</taxon>
        <taxon>Dikarya</taxon>
        <taxon>Ascomycota</taxon>
        <taxon>Pezizomycotina</taxon>
        <taxon>Sordariomycetes</taxon>
        <taxon>Hypocreomycetidae</taxon>
        <taxon>Hypocreales</taxon>
        <taxon>Nectriaceae</taxon>
        <taxon>Dactylonectria</taxon>
    </lineage>
</organism>
<feature type="domain" description="DUF7069" evidence="6">
    <location>
        <begin position="619"/>
        <end position="685"/>
    </location>
</feature>
<dbReference type="InterPro" id="IPR054471">
    <property type="entry name" value="GPIID_WHD"/>
</dbReference>
<dbReference type="Pfam" id="PF22939">
    <property type="entry name" value="WHD_GPIID"/>
    <property type="match status" value="1"/>
</dbReference>
<evidence type="ECO:0000256" key="2">
    <source>
        <dbReference type="PROSITE-ProRule" id="PRU00023"/>
    </source>
</evidence>
<evidence type="ECO:0008006" key="10">
    <source>
        <dbReference type="Google" id="ProtNLM"/>
    </source>
</evidence>
<dbReference type="InterPro" id="IPR035994">
    <property type="entry name" value="Nucleoside_phosphorylase_sf"/>
</dbReference>
<keyword evidence="9" id="KW-1185">Reference proteome</keyword>
<sequence>MLKRNNQGAATRATKRRKPAFDDARTPAADAPGRKANDDYTVGWICAIRTEYVAAQEFLDEEHEGPDFVSPNDTNDYTLGRLGKHNIVIAVLPDGEYGTSSAASVATNMQHSFPNVRIGLMVGIGGGAPSEKHDIRLGDIVVSAPRDGEGGVFQYDFGKTIQDQAFQHTQFLNQPPTTLRTALTGIQALYTRKGHQLEEAINDVLEKNPRLQRQGYERPQPGTDRLFKAEVPHDSRGCAAFCANEPSNLVPRHERTEHEDNPAIHYGLIASANQLMKDAFVRDRLVMEKDVLCFEMEAAGLMNHFPCLVIRGICDYSDSHKNKEWQGYAAMAAAAYAKDLLCRIAPNRVEAEKKISDILYAQSEVAEENRDLIKEQLQAQKDLAKERLSKDEQKEEQKCHQVFRLTTDGSDATYEWYKGRVEERVEGTCLWLLKHKHFQSWLKQESGPLLVTADPGCGKSVLAKYLIDHGLPQSTTICYFFFKDQDQNTIRQALCALLHQLFSQKPSLIEHALPQFRKDGQGLINSTESLWKILWNAIKDPQAGPVIMVLDALDECAESEFADLMRNVRSQSRGDQLGHGKLKYLLTCRPYEQIVSEFHGLLDAFPNIHIPGEEESKAISKEVNRVITHRINQLSEKKSLSCDIKSHLEKKLQETTHRTYLWVYLVFDYLDKGNFKRTQKGVESTIAILPRSVNEAYEQILNKSKDEKRPMVRKALSIILAAGRPLTLSEMNIAMNIDDTSQSFHDLDLEKEIDFKSSLRSWCGLFISIYHGKIYFLHQTAREFLLADLASPTTVPSELHWHHSITTRHAHAVLAELCVRYLNFFNSDVSLPTDANVEDGHSVDSHAFLDYSAKTWGAHFREAGIIDDAALVPSALRICDPDSKSYSAWFTIYWKTTGMKTTEYFTDLMVASYCGHEAVVKLLLEKGADVQAKDRYYGGTPLWWAAQNGHEAAVVKLLLENGADVEAKDRFGQTSLSWAAAKGRKAVVKLLLEKGADVQAKDKEGRTPLWRAAGKGHEAVVKLLLEKGADVEAKDKEGRTPLTRPWRGC</sequence>
<accession>A0A9P9D5V4</accession>
<dbReference type="Proteomes" id="UP000717696">
    <property type="component" value="Unassembled WGS sequence"/>
</dbReference>
<dbReference type="SUPFAM" id="SSF53167">
    <property type="entry name" value="Purine and uridine phosphorylases"/>
    <property type="match status" value="1"/>
</dbReference>
<dbReference type="Gene3D" id="1.25.40.20">
    <property type="entry name" value="Ankyrin repeat-containing domain"/>
    <property type="match status" value="2"/>
</dbReference>
<dbReference type="AlphaFoldDB" id="A0A9P9D5V4"/>
<evidence type="ECO:0000256" key="1">
    <source>
        <dbReference type="ARBA" id="ARBA00022737"/>
    </source>
</evidence>